<reference evidence="2" key="1">
    <citation type="submission" date="2018-10" db="EMBL/GenBank/DDBJ databases">
        <authorList>
            <person name="Plewniak F."/>
        </authorList>
    </citation>
    <scope>NUCLEOTIDE SEQUENCE</scope>
</reference>
<dbReference type="EMBL" id="UOYP01000672">
    <property type="protein sequence ID" value="VAY89524.1"/>
    <property type="molecule type" value="Genomic_DNA"/>
</dbReference>
<evidence type="ECO:0000256" key="1">
    <source>
        <dbReference type="ARBA" id="ARBA00022729"/>
    </source>
</evidence>
<dbReference type="PRINTS" id="PR01805">
    <property type="entry name" value="VACJLIPOPROT"/>
</dbReference>
<dbReference type="InterPro" id="IPR007428">
    <property type="entry name" value="MlaA"/>
</dbReference>
<gene>
    <name evidence="2" type="primary">mlaA</name>
    <name evidence="2" type="ORF">CARN8_7030008</name>
</gene>
<sequence length="237" mass="26194">MRRWKTLLPTVMMLGLGGCASVPAGSSTAEDPLQSYNRTMFGINDTLDRHVIKPVAEGYRAVAPDFVRAGVTNFFANLSDLSTTVNDFLQGKVRQGGVDGGRFLLDTTVGIFGLFDVATPVGLERHHEDFGQTMAVWGWENSSYFVIPILGPSTLRDSLGLVGEYPWTIYPYLNTTWTKQIEIGSVDVLNTRTNLLAASNVLDTAALDPYAFMRDAYLQRRRNLIYDGHPPPSPDDE</sequence>
<dbReference type="PROSITE" id="PS51257">
    <property type="entry name" value="PROKAR_LIPOPROTEIN"/>
    <property type="match status" value="1"/>
</dbReference>
<accession>A0A3P3ZS29</accession>
<dbReference type="GO" id="GO:0016020">
    <property type="term" value="C:membrane"/>
    <property type="evidence" value="ECO:0007669"/>
    <property type="project" value="InterPro"/>
</dbReference>
<dbReference type="PANTHER" id="PTHR30035">
    <property type="entry name" value="LIPOPROTEIN VACJ-RELATED"/>
    <property type="match status" value="1"/>
</dbReference>
<dbReference type="PANTHER" id="PTHR30035:SF3">
    <property type="entry name" value="INTERMEMBRANE PHOSPHOLIPID TRANSPORT SYSTEM LIPOPROTEIN MLAA"/>
    <property type="match status" value="1"/>
</dbReference>
<evidence type="ECO:0000313" key="2">
    <source>
        <dbReference type="EMBL" id="VAY89524.1"/>
    </source>
</evidence>
<keyword evidence="2" id="KW-0449">Lipoprotein</keyword>
<protein>
    <submittedName>
        <fullName evidence="2">Putative phospholipid-binding lipoprotein MlaA</fullName>
    </submittedName>
</protein>
<name>A0A3P3ZS29_9ZZZZ</name>
<dbReference type="GO" id="GO:0120010">
    <property type="term" value="P:intermembrane phospholipid transfer"/>
    <property type="evidence" value="ECO:0007669"/>
    <property type="project" value="TreeGrafter"/>
</dbReference>
<dbReference type="AlphaFoldDB" id="A0A3P3ZS29"/>
<proteinExistence type="predicted"/>
<keyword evidence="1" id="KW-0732">Signal</keyword>
<organism evidence="2">
    <name type="scientific">mine drainage metagenome</name>
    <dbReference type="NCBI Taxonomy" id="410659"/>
    <lineage>
        <taxon>unclassified sequences</taxon>
        <taxon>metagenomes</taxon>
        <taxon>ecological metagenomes</taxon>
    </lineage>
</organism>
<dbReference type="Pfam" id="PF04333">
    <property type="entry name" value="MlaA"/>
    <property type="match status" value="1"/>
</dbReference>